<dbReference type="InterPro" id="IPR036388">
    <property type="entry name" value="WH-like_DNA-bd_sf"/>
</dbReference>
<dbReference type="GO" id="GO:0003723">
    <property type="term" value="F:RNA binding"/>
    <property type="evidence" value="ECO:0007669"/>
    <property type="project" value="UniProtKB-UniRule"/>
</dbReference>
<accession>A0A084G392</accession>
<dbReference type="SUPFAM" id="SSF46785">
    <property type="entry name" value="Winged helix' DNA-binding domain"/>
    <property type="match status" value="1"/>
</dbReference>
<dbReference type="AlphaFoldDB" id="A0A084G392"/>
<dbReference type="KEGG" id="sapo:SAPIO_CDS6795"/>
<feature type="compositionally biased region" description="Low complexity" evidence="3">
    <location>
        <begin position="245"/>
        <end position="260"/>
    </location>
</feature>
<dbReference type="SMART" id="SM00715">
    <property type="entry name" value="LA"/>
    <property type="match status" value="1"/>
</dbReference>
<dbReference type="Pfam" id="PF05383">
    <property type="entry name" value="La"/>
    <property type="match status" value="1"/>
</dbReference>
<evidence type="ECO:0000313" key="5">
    <source>
        <dbReference type="EMBL" id="KEZ41804.1"/>
    </source>
</evidence>
<feature type="compositionally biased region" description="Gly residues" evidence="3">
    <location>
        <begin position="533"/>
        <end position="546"/>
    </location>
</feature>
<dbReference type="InterPro" id="IPR045180">
    <property type="entry name" value="La_dom_prot"/>
</dbReference>
<name>A0A084G392_PSEDA</name>
<sequence length="834" mass="88353">MPTATVPFSYAQAAKGQKATSTSTPPTPLTPAIPGSPSTGPQDPPKNASANDAALPATLSSEPRSDSFQSTTQDTELNNIPAAKAPSVSDASCTTQNDSTPSLGTSSGESRRDDDTSSEFSAQRSVKGGKPQSGPHRRSHQSRPASSGAENKRNRRERKPKASTNGADNTDKGSDAAESVKEAPPKPELFEAPIPTVNPWHQRRDAQLAKAQQSSADQTAKPTAATPSTTAPQSNVRKGNGAQVTTSNSSKFSNDSSTVNAGHQKRSGESDSSRKNGTHHNKTEARRADPAPSDDAASWPTPDTATKEEKRKSTDKIVVEKVEKPVVEDQGTLKGKQVGKKDWVKMDFVPTVNFQTPLPQHKSTRPRGGARGGREGTTRGGSHAANPVKDSNEKGTSPSSTSSTKANNGESRDAGRDGPALPRGSSVPPMSTKRGSIDTPNAREQRKHSVPGANKSKDSSPNEHGRDKQETRGERTRGGPRGRGNYHGSASQINSQHGSFNAGYHASNGAPRQNHYSPPIRQNQFTQSFGPGSSRGGGRGGRGGSGSSRATSNNNGPNRHSQGAVMNYGDHSFHGGSVMGYPQTPTPGYFLDPFLVSALSTQLSWYFSIQNLCRDIYLRKNMDSQGFVPLALVAGFNRVSSLLQGIPEPMQYVRQACIVSRDVELVVSADDGTERLRTVNDPAHWVLPMAERNEAAQNDGPTNWFYPGQQYPVHPNVAPGAGFHPNGPANAGPNQYGSYNDSQADGRFANNVNGGERSHGYVNGYAQGQGVGAVRDTVLKPTVPEFSPRTATGDSTFADAEKAASDKSEEEADATKPKDVANVVNGEVTAQESS</sequence>
<reference evidence="5 6" key="1">
    <citation type="journal article" date="2014" name="Genome Announc.">
        <title>Draft genome sequence of the pathogenic fungus Scedosporium apiospermum.</title>
        <authorList>
            <person name="Vandeputte P."/>
            <person name="Ghamrawi S."/>
            <person name="Rechenmann M."/>
            <person name="Iltis A."/>
            <person name="Giraud S."/>
            <person name="Fleury M."/>
            <person name="Thornton C."/>
            <person name="Delhaes L."/>
            <person name="Meyer W."/>
            <person name="Papon N."/>
            <person name="Bouchara J.P."/>
        </authorList>
    </citation>
    <scope>NUCLEOTIDE SEQUENCE [LARGE SCALE GENOMIC DNA]</scope>
    <source>
        <strain evidence="5 6">IHEM 14462</strain>
    </source>
</reference>
<dbReference type="GeneID" id="27725867"/>
<evidence type="ECO:0000256" key="1">
    <source>
        <dbReference type="ARBA" id="ARBA00022884"/>
    </source>
</evidence>
<dbReference type="Proteomes" id="UP000028545">
    <property type="component" value="Unassembled WGS sequence"/>
</dbReference>
<feature type="compositionally biased region" description="Basic and acidic residues" evidence="3">
    <location>
        <begin position="455"/>
        <end position="477"/>
    </location>
</feature>
<evidence type="ECO:0000259" key="4">
    <source>
        <dbReference type="PROSITE" id="PS50961"/>
    </source>
</evidence>
<keyword evidence="1 2" id="KW-0694">RNA-binding</keyword>
<dbReference type="GO" id="GO:0010494">
    <property type="term" value="C:cytoplasmic stress granule"/>
    <property type="evidence" value="ECO:0007669"/>
    <property type="project" value="TreeGrafter"/>
</dbReference>
<dbReference type="PANTHER" id="PTHR22792">
    <property type="entry name" value="LUPUS LA PROTEIN-RELATED"/>
    <property type="match status" value="1"/>
</dbReference>
<dbReference type="HOGENOM" id="CLU_005100_1_0_1"/>
<dbReference type="GO" id="GO:0005829">
    <property type="term" value="C:cytosol"/>
    <property type="evidence" value="ECO:0007669"/>
    <property type="project" value="TreeGrafter"/>
</dbReference>
<dbReference type="RefSeq" id="XP_016641603.1">
    <property type="nucleotide sequence ID" value="XM_016788804.1"/>
</dbReference>
<feature type="compositionally biased region" description="Basic and acidic residues" evidence="3">
    <location>
        <begin position="305"/>
        <end position="327"/>
    </location>
</feature>
<comment type="caution">
    <text evidence="5">The sequence shown here is derived from an EMBL/GenBank/DDBJ whole genome shotgun (WGS) entry which is preliminary data.</text>
</comment>
<feature type="compositionally biased region" description="Low complexity" evidence="3">
    <location>
        <begin position="290"/>
        <end position="303"/>
    </location>
</feature>
<feature type="domain" description="HTH La-type RNA-binding" evidence="4">
    <location>
        <begin position="589"/>
        <end position="685"/>
    </location>
</feature>
<dbReference type="PANTHER" id="PTHR22792:SF132">
    <property type="entry name" value="LA-RELATED PROTEIN 1"/>
    <property type="match status" value="1"/>
</dbReference>
<dbReference type="PROSITE" id="PS50961">
    <property type="entry name" value="HTH_LA"/>
    <property type="match status" value="1"/>
</dbReference>
<gene>
    <name evidence="5" type="ORF">SAPIO_CDS6795</name>
</gene>
<dbReference type="OMA" id="WPTPQVA"/>
<feature type="region of interest" description="Disordered" evidence="3">
    <location>
        <begin position="1"/>
        <end position="569"/>
    </location>
</feature>
<dbReference type="VEuPathDB" id="FungiDB:SAPIO_CDS6795"/>
<dbReference type="InterPro" id="IPR036390">
    <property type="entry name" value="WH_DNA-bd_sf"/>
</dbReference>
<organism evidence="5 6">
    <name type="scientific">Pseudallescheria apiosperma</name>
    <name type="common">Scedosporium apiospermum</name>
    <dbReference type="NCBI Taxonomy" id="563466"/>
    <lineage>
        <taxon>Eukaryota</taxon>
        <taxon>Fungi</taxon>
        <taxon>Dikarya</taxon>
        <taxon>Ascomycota</taxon>
        <taxon>Pezizomycotina</taxon>
        <taxon>Sordariomycetes</taxon>
        <taxon>Hypocreomycetidae</taxon>
        <taxon>Microascales</taxon>
        <taxon>Microascaceae</taxon>
        <taxon>Scedosporium</taxon>
    </lineage>
</organism>
<feature type="compositionally biased region" description="Low complexity" evidence="3">
    <location>
        <begin position="219"/>
        <end position="232"/>
    </location>
</feature>
<proteinExistence type="predicted"/>
<feature type="compositionally biased region" description="Polar residues" evidence="3">
    <location>
        <begin position="58"/>
        <end position="78"/>
    </location>
</feature>
<dbReference type="OrthoDB" id="340227at2759"/>
<keyword evidence="6" id="KW-1185">Reference proteome</keyword>
<feature type="compositionally biased region" description="Basic and acidic residues" evidence="3">
    <location>
        <begin position="799"/>
        <end position="819"/>
    </location>
</feature>
<dbReference type="CDD" id="cd07323">
    <property type="entry name" value="LAM"/>
    <property type="match status" value="1"/>
</dbReference>
<evidence type="ECO:0000256" key="3">
    <source>
        <dbReference type="SAM" id="MobiDB-lite"/>
    </source>
</evidence>
<dbReference type="GO" id="GO:0045727">
    <property type="term" value="P:positive regulation of translation"/>
    <property type="evidence" value="ECO:0007669"/>
    <property type="project" value="TreeGrafter"/>
</dbReference>
<feature type="compositionally biased region" description="Polar residues" evidence="3">
    <location>
        <begin position="488"/>
        <end position="499"/>
    </location>
</feature>
<feature type="compositionally biased region" description="Polar residues" evidence="3">
    <location>
        <begin position="550"/>
        <end position="561"/>
    </location>
</feature>
<feature type="compositionally biased region" description="Polar residues" evidence="3">
    <location>
        <begin position="89"/>
        <end position="108"/>
    </location>
</feature>
<evidence type="ECO:0000256" key="2">
    <source>
        <dbReference type="PROSITE-ProRule" id="PRU00332"/>
    </source>
</evidence>
<feature type="region of interest" description="Disordered" evidence="3">
    <location>
        <begin position="783"/>
        <end position="834"/>
    </location>
</feature>
<evidence type="ECO:0000313" key="6">
    <source>
        <dbReference type="Proteomes" id="UP000028545"/>
    </source>
</evidence>
<feature type="compositionally biased region" description="Polar residues" evidence="3">
    <location>
        <begin position="510"/>
        <end position="531"/>
    </location>
</feature>
<dbReference type="EMBL" id="JOWA01000107">
    <property type="protein sequence ID" value="KEZ41804.1"/>
    <property type="molecule type" value="Genomic_DNA"/>
</dbReference>
<dbReference type="InterPro" id="IPR006630">
    <property type="entry name" value="La_HTH"/>
</dbReference>
<feature type="compositionally biased region" description="Basic and acidic residues" evidence="3">
    <location>
        <begin position="169"/>
        <end position="189"/>
    </location>
</feature>
<protein>
    <recommendedName>
        <fullName evidence="4">HTH La-type RNA-binding domain-containing protein</fullName>
    </recommendedName>
</protein>
<dbReference type="Gene3D" id="1.10.10.10">
    <property type="entry name" value="Winged helix-like DNA-binding domain superfamily/Winged helix DNA-binding domain"/>
    <property type="match status" value="1"/>
</dbReference>